<dbReference type="RefSeq" id="WP_209945332.1">
    <property type="nucleotide sequence ID" value="NZ_JAFICZ010000001.1"/>
</dbReference>
<proteinExistence type="predicted"/>
<name>A0A8I2C7Q7_BRAEL</name>
<dbReference type="InterPro" id="IPR008822">
    <property type="entry name" value="Endonuclease_RusA-like"/>
</dbReference>
<dbReference type="GO" id="GO:0006281">
    <property type="term" value="P:DNA repair"/>
    <property type="evidence" value="ECO:0007669"/>
    <property type="project" value="InterPro"/>
</dbReference>
<evidence type="ECO:0000313" key="1">
    <source>
        <dbReference type="EMBL" id="MBP1297578.1"/>
    </source>
</evidence>
<organism evidence="1 2">
    <name type="scientific">Bradyrhizobium elkanii</name>
    <dbReference type="NCBI Taxonomy" id="29448"/>
    <lineage>
        <taxon>Bacteria</taxon>
        <taxon>Pseudomonadati</taxon>
        <taxon>Pseudomonadota</taxon>
        <taxon>Alphaproteobacteria</taxon>
        <taxon>Hyphomicrobiales</taxon>
        <taxon>Nitrobacteraceae</taxon>
        <taxon>Bradyrhizobium</taxon>
    </lineage>
</organism>
<keyword evidence="1" id="KW-0255">Endonuclease</keyword>
<evidence type="ECO:0000313" key="2">
    <source>
        <dbReference type="Proteomes" id="UP000673383"/>
    </source>
</evidence>
<dbReference type="Pfam" id="PF05866">
    <property type="entry name" value="RusA"/>
    <property type="match status" value="1"/>
</dbReference>
<dbReference type="GO" id="GO:0006310">
    <property type="term" value="P:DNA recombination"/>
    <property type="evidence" value="ECO:0007669"/>
    <property type="project" value="InterPro"/>
</dbReference>
<dbReference type="GO" id="GO:0000287">
    <property type="term" value="F:magnesium ion binding"/>
    <property type="evidence" value="ECO:0007669"/>
    <property type="project" value="InterPro"/>
</dbReference>
<dbReference type="Gene3D" id="3.30.1330.70">
    <property type="entry name" value="Holliday junction resolvase RusA"/>
    <property type="match status" value="1"/>
</dbReference>
<protein>
    <submittedName>
        <fullName evidence="1">Holliday junction resolvase RusA-like endonuclease</fullName>
    </submittedName>
</protein>
<dbReference type="Proteomes" id="UP000673383">
    <property type="component" value="Unassembled WGS sequence"/>
</dbReference>
<dbReference type="AlphaFoldDB" id="A0A8I2C7Q7"/>
<dbReference type="EMBL" id="JAFICZ010000001">
    <property type="protein sequence ID" value="MBP1297578.1"/>
    <property type="molecule type" value="Genomic_DNA"/>
</dbReference>
<sequence length="145" mass="16039">MSEPITICLAGTPQGKGRARAFVRGGRVGHYTPQKTRSYESLIFGAAIDAMGSRAPFDEAVSFTLRAIYPIPASWSERKRQKALVGEIKPTKKPDLDNVVKAWNDALNGVVYRDDCQIVYTVSEKRYGPQPLVVCTVRPIEEAAR</sequence>
<keyword evidence="1" id="KW-0378">Hydrolase</keyword>
<keyword evidence="1" id="KW-0540">Nuclease</keyword>
<dbReference type="GO" id="GO:0004519">
    <property type="term" value="F:endonuclease activity"/>
    <property type="evidence" value="ECO:0007669"/>
    <property type="project" value="UniProtKB-KW"/>
</dbReference>
<comment type="caution">
    <text evidence="1">The sequence shown here is derived from an EMBL/GenBank/DDBJ whole genome shotgun (WGS) entry which is preliminary data.</text>
</comment>
<dbReference type="InterPro" id="IPR036614">
    <property type="entry name" value="RusA-like_sf"/>
</dbReference>
<dbReference type="SUPFAM" id="SSF103084">
    <property type="entry name" value="Holliday junction resolvase RusA"/>
    <property type="match status" value="1"/>
</dbReference>
<gene>
    <name evidence="1" type="ORF">JOH49_007331</name>
</gene>
<accession>A0A8I2C7Q7</accession>
<reference evidence="1" key="1">
    <citation type="submission" date="2021-02" db="EMBL/GenBank/DDBJ databases">
        <title>Genomic Encyclopedia of Type Strains, Phase IV (KMG-V): Genome sequencing to study the core and pangenomes of soil and plant-associated prokaryotes.</title>
        <authorList>
            <person name="Whitman W."/>
        </authorList>
    </citation>
    <scope>NUCLEOTIDE SEQUENCE</scope>
    <source>
        <strain evidence="1">USDA 406</strain>
    </source>
</reference>